<evidence type="ECO:0000259" key="2">
    <source>
        <dbReference type="Pfam" id="PF03478"/>
    </source>
</evidence>
<dbReference type="InterPro" id="IPR001810">
    <property type="entry name" value="F-box_dom"/>
</dbReference>
<dbReference type="Gene3D" id="1.20.1280.50">
    <property type="match status" value="1"/>
</dbReference>
<evidence type="ECO:0000259" key="3">
    <source>
        <dbReference type="Pfam" id="PF12937"/>
    </source>
</evidence>
<reference evidence="5" key="2">
    <citation type="submission" date="2025-08" db="UniProtKB">
        <authorList>
            <consortium name="RefSeq"/>
        </authorList>
    </citation>
    <scope>IDENTIFICATION</scope>
    <source>
        <tissue evidence="5">Leaf</tissue>
    </source>
</reference>
<dbReference type="Pfam" id="PF12937">
    <property type="entry name" value="F-box-like"/>
    <property type="match status" value="1"/>
</dbReference>
<evidence type="ECO:0000256" key="1">
    <source>
        <dbReference type="SAM" id="MobiDB-lite"/>
    </source>
</evidence>
<feature type="compositionally biased region" description="Acidic residues" evidence="1">
    <location>
        <begin position="186"/>
        <end position="235"/>
    </location>
</feature>
<gene>
    <name evidence="5" type="primary">LOC109705355</name>
</gene>
<name>A0A6P5EJT8_ANACO</name>
<feature type="domain" description="F-box" evidence="3">
    <location>
        <begin position="30"/>
        <end position="70"/>
    </location>
</feature>
<dbReference type="InterPro" id="IPR050942">
    <property type="entry name" value="F-box_BR-signaling"/>
</dbReference>
<feature type="domain" description="KIB1-4 beta-propeller" evidence="2">
    <location>
        <begin position="96"/>
        <end position="447"/>
    </location>
</feature>
<sequence length="505" mass="56196">MEKMRRPCPCPCPAGDVDAATTAPPSPGPWAELPVGILAKILWRINPDTDLTNFTSVCKAWRAAAADDLLPLKHQMPRLLLTEEDYPGSAGHTRSFYSLSEDKIHELPLPEACRRRCVGSADGWLVTLGEALEGEEMHILNPISRIRIPLPSQSTLLLPPEDYTFPEELIAQNQTAGGMLGPNGSDGEEDLYDSGQEDDYGDDNYDDDYDEDDEDYDDDEDDDEEKEEEEEEGETDQQRAVRERYQSFITKVVLSCSPAKKDSDCVALAIYGWSDNKLAYARPGDAAWTILSWDWKQFANKLGPFEDAVYYKGQFYVINLHGTVMRCSVPPVGSAEEPSAEVIAFGFPYDDLIWGDSTYLVEHQGSLLQVLRKRRASKKTRPDKPLPQHLTFGFHVFRLDPSSSAWEMIESLGDGALFLGMNTSVSVSAADLRWCKGDCIYFTDGDELSRWYAISLGGRLLGGRGAGRDTGYCTLKDWEVHYLDQVASYSPSSPPIWVLPSAGEG</sequence>
<dbReference type="SUPFAM" id="SSF81383">
    <property type="entry name" value="F-box domain"/>
    <property type="match status" value="1"/>
</dbReference>
<organism evidence="4 5">
    <name type="scientific">Ananas comosus</name>
    <name type="common">Pineapple</name>
    <name type="synonym">Ananas ananas</name>
    <dbReference type="NCBI Taxonomy" id="4615"/>
    <lineage>
        <taxon>Eukaryota</taxon>
        <taxon>Viridiplantae</taxon>
        <taxon>Streptophyta</taxon>
        <taxon>Embryophyta</taxon>
        <taxon>Tracheophyta</taxon>
        <taxon>Spermatophyta</taxon>
        <taxon>Magnoliopsida</taxon>
        <taxon>Liliopsida</taxon>
        <taxon>Poales</taxon>
        <taxon>Bromeliaceae</taxon>
        <taxon>Bromelioideae</taxon>
        <taxon>Ananas</taxon>
    </lineage>
</organism>
<protein>
    <submittedName>
        <fullName evidence="5">Uncharacterized protein LOC109705355</fullName>
    </submittedName>
</protein>
<dbReference type="InterPro" id="IPR036047">
    <property type="entry name" value="F-box-like_dom_sf"/>
</dbReference>
<dbReference type="Proteomes" id="UP000515123">
    <property type="component" value="Unplaced"/>
</dbReference>
<reference evidence="4" key="1">
    <citation type="journal article" date="2015" name="Nat. Genet.">
        <title>The pineapple genome and the evolution of CAM photosynthesis.</title>
        <authorList>
            <person name="Ming R."/>
            <person name="VanBuren R."/>
            <person name="Wai C.M."/>
            <person name="Tang H."/>
            <person name="Schatz M.C."/>
            <person name="Bowers J.E."/>
            <person name="Lyons E."/>
            <person name="Wang M.L."/>
            <person name="Chen J."/>
            <person name="Biggers E."/>
            <person name="Zhang J."/>
            <person name="Huang L."/>
            <person name="Zhang L."/>
            <person name="Miao W."/>
            <person name="Zhang J."/>
            <person name="Ye Z."/>
            <person name="Miao C."/>
            <person name="Lin Z."/>
            <person name="Wang H."/>
            <person name="Zhou H."/>
            <person name="Yim W.C."/>
            <person name="Priest H.D."/>
            <person name="Zheng C."/>
            <person name="Woodhouse M."/>
            <person name="Edger P.P."/>
            <person name="Guyot R."/>
            <person name="Guo H.B."/>
            <person name="Guo H."/>
            <person name="Zheng G."/>
            <person name="Singh R."/>
            <person name="Sharma A."/>
            <person name="Min X."/>
            <person name="Zheng Y."/>
            <person name="Lee H."/>
            <person name="Gurtowski J."/>
            <person name="Sedlazeck F.J."/>
            <person name="Harkess A."/>
            <person name="McKain M.R."/>
            <person name="Liao Z."/>
            <person name="Fang J."/>
            <person name="Liu J."/>
            <person name="Zhang X."/>
            <person name="Zhang Q."/>
            <person name="Hu W."/>
            <person name="Qin Y."/>
            <person name="Wang K."/>
            <person name="Chen L.Y."/>
            <person name="Shirley N."/>
            <person name="Lin Y.R."/>
            <person name="Liu L.Y."/>
            <person name="Hernandez A.G."/>
            <person name="Wright C.L."/>
            <person name="Bulone V."/>
            <person name="Tuskan G.A."/>
            <person name="Heath K."/>
            <person name="Zee F."/>
            <person name="Moore P.H."/>
            <person name="Sunkar R."/>
            <person name="Leebens-Mack J.H."/>
            <person name="Mockler T."/>
            <person name="Bennetzen J.L."/>
            <person name="Freeling M."/>
            <person name="Sankoff D."/>
            <person name="Paterson A.H."/>
            <person name="Zhu X."/>
            <person name="Yang X."/>
            <person name="Smith J.A."/>
            <person name="Cushman J.C."/>
            <person name="Paull R.E."/>
            <person name="Yu Q."/>
        </authorList>
    </citation>
    <scope>NUCLEOTIDE SEQUENCE [LARGE SCALE GENOMIC DNA]</scope>
    <source>
        <strain evidence="4">cv. F153</strain>
    </source>
</reference>
<evidence type="ECO:0000313" key="5">
    <source>
        <dbReference type="RefSeq" id="XP_020081680.1"/>
    </source>
</evidence>
<dbReference type="Pfam" id="PF03478">
    <property type="entry name" value="Beta-prop_KIB1-4"/>
    <property type="match status" value="1"/>
</dbReference>
<evidence type="ECO:0000313" key="4">
    <source>
        <dbReference type="Proteomes" id="UP000515123"/>
    </source>
</evidence>
<keyword evidence="4" id="KW-1185">Reference proteome</keyword>
<dbReference type="InterPro" id="IPR005174">
    <property type="entry name" value="KIB1-4_b-propeller"/>
</dbReference>
<dbReference type="RefSeq" id="XP_020081680.1">
    <property type="nucleotide sequence ID" value="XM_020226091.1"/>
</dbReference>
<feature type="region of interest" description="Disordered" evidence="1">
    <location>
        <begin position="175"/>
        <end position="240"/>
    </location>
</feature>
<dbReference type="OrthoDB" id="694239at2759"/>
<proteinExistence type="predicted"/>
<dbReference type="AlphaFoldDB" id="A0A6P5EJT8"/>
<dbReference type="PANTHER" id="PTHR44259">
    <property type="entry name" value="OS07G0183000 PROTEIN-RELATED"/>
    <property type="match status" value="1"/>
</dbReference>
<dbReference type="GeneID" id="109705355"/>
<accession>A0A6P5EJT8</accession>